<dbReference type="AlphaFoldDB" id="A0AAU9R7G4"/>
<gene>
    <name evidence="5" type="ORF">TAV2_LOCUS3982</name>
</gene>
<evidence type="ECO:0000256" key="3">
    <source>
        <dbReference type="ARBA" id="ARBA00038471"/>
    </source>
</evidence>
<evidence type="ECO:0000256" key="2">
    <source>
        <dbReference type="ARBA" id="ARBA00023157"/>
    </source>
</evidence>
<evidence type="ECO:0000313" key="6">
    <source>
        <dbReference type="Proteomes" id="UP000836841"/>
    </source>
</evidence>
<dbReference type="NCBIfam" id="TIGR01614">
    <property type="entry name" value="PME_inhib"/>
    <property type="match status" value="1"/>
</dbReference>
<accession>A0AAU9R7G4</accession>
<organism evidence="5 6">
    <name type="scientific">Thlaspi arvense</name>
    <name type="common">Field penny-cress</name>
    <dbReference type="NCBI Taxonomy" id="13288"/>
    <lineage>
        <taxon>Eukaryota</taxon>
        <taxon>Viridiplantae</taxon>
        <taxon>Streptophyta</taxon>
        <taxon>Embryophyta</taxon>
        <taxon>Tracheophyta</taxon>
        <taxon>Spermatophyta</taxon>
        <taxon>Magnoliopsida</taxon>
        <taxon>eudicotyledons</taxon>
        <taxon>Gunneridae</taxon>
        <taxon>Pentapetalae</taxon>
        <taxon>rosids</taxon>
        <taxon>malvids</taxon>
        <taxon>Brassicales</taxon>
        <taxon>Brassicaceae</taxon>
        <taxon>Thlaspideae</taxon>
        <taxon>Thlaspi</taxon>
    </lineage>
</organism>
<proteinExistence type="inferred from homology"/>
<evidence type="ECO:0000256" key="4">
    <source>
        <dbReference type="SAM" id="SignalP"/>
    </source>
</evidence>
<feature type="chain" id="PRO_5043538311" description="Pectinesterase inhibitor domain-containing protein" evidence="4">
    <location>
        <begin position="21"/>
        <end position="120"/>
    </location>
</feature>
<name>A0AAU9R7G4_THLAR</name>
<protein>
    <recommendedName>
        <fullName evidence="7">Pectinesterase inhibitor domain-containing protein</fullName>
    </recommendedName>
</protein>
<dbReference type="InterPro" id="IPR035513">
    <property type="entry name" value="Invertase/methylesterase_inhib"/>
</dbReference>
<evidence type="ECO:0000256" key="1">
    <source>
        <dbReference type="ARBA" id="ARBA00022729"/>
    </source>
</evidence>
<sequence>MKFIVSFVMFFLLLNCFTSSQTLIRDSSKKAAAKDRNMKYNFCVKSLESNPHSKNATCIKGLVIASTKNAAFNMINVERIAKTILNEKKTSPEFVKIYSQKSRKQNLRLEMRTMFCVKIF</sequence>
<keyword evidence="1 4" id="KW-0732">Signal</keyword>
<feature type="signal peptide" evidence="4">
    <location>
        <begin position="1"/>
        <end position="20"/>
    </location>
</feature>
<reference evidence="5 6" key="1">
    <citation type="submission" date="2022-03" db="EMBL/GenBank/DDBJ databases">
        <authorList>
            <person name="Nunn A."/>
            <person name="Chopra R."/>
            <person name="Nunn A."/>
            <person name="Contreras Garrido A."/>
        </authorList>
    </citation>
    <scope>NUCLEOTIDE SEQUENCE [LARGE SCALE GENOMIC DNA]</scope>
</reference>
<dbReference type="PANTHER" id="PTHR35357:SF17">
    <property type="entry name" value="PECTINESTERASE INHIBITOR 12"/>
    <property type="match status" value="1"/>
</dbReference>
<dbReference type="EMBL" id="OU466857">
    <property type="protein sequence ID" value="CAH2035571.1"/>
    <property type="molecule type" value="Genomic_DNA"/>
</dbReference>
<evidence type="ECO:0008006" key="7">
    <source>
        <dbReference type="Google" id="ProtNLM"/>
    </source>
</evidence>
<dbReference type="GO" id="GO:0004857">
    <property type="term" value="F:enzyme inhibitor activity"/>
    <property type="evidence" value="ECO:0007669"/>
    <property type="project" value="InterPro"/>
</dbReference>
<comment type="similarity">
    <text evidence="3">Belongs to the PMEI family.</text>
</comment>
<keyword evidence="2" id="KW-1015">Disulfide bond</keyword>
<dbReference type="Proteomes" id="UP000836841">
    <property type="component" value="Chromosome 1"/>
</dbReference>
<keyword evidence="6" id="KW-1185">Reference proteome</keyword>
<dbReference type="InterPro" id="IPR006501">
    <property type="entry name" value="Pectinesterase_inhib_dom"/>
</dbReference>
<dbReference type="PANTHER" id="PTHR35357">
    <property type="entry name" value="OS02G0537100 PROTEIN"/>
    <property type="match status" value="1"/>
</dbReference>
<evidence type="ECO:0000313" key="5">
    <source>
        <dbReference type="EMBL" id="CAH2035571.1"/>
    </source>
</evidence>
<dbReference type="Gene3D" id="1.20.140.40">
    <property type="entry name" value="Invertase/pectin methylesterase inhibitor family protein"/>
    <property type="match status" value="1"/>
</dbReference>
<dbReference type="SUPFAM" id="SSF101148">
    <property type="entry name" value="Plant invertase/pectin methylesterase inhibitor"/>
    <property type="match status" value="1"/>
</dbReference>